<dbReference type="OMA" id="PRRRREX"/>
<evidence type="ECO:0000256" key="3">
    <source>
        <dbReference type="ARBA" id="ARBA00022771"/>
    </source>
</evidence>
<protein>
    <recommendedName>
        <fullName evidence="9">RanBP2-type domain-containing protein</fullName>
    </recommendedName>
</protein>
<comment type="subcellular location">
    <subcellularLocation>
        <location evidence="1">Nucleus</location>
    </subcellularLocation>
</comment>
<dbReference type="PANTHER" id="PTHR23238">
    <property type="entry name" value="RNA BINDING PROTEIN"/>
    <property type="match status" value="1"/>
</dbReference>
<evidence type="ECO:0000256" key="4">
    <source>
        <dbReference type="ARBA" id="ARBA00022833"/>
    </source>
</evidence>
<feature type="domain" description="RanBP2-type" evidence="9">
    <location>
        <begin position="259"/>
        <end position="290"/>
    </location>
</feature>
<name>A0AA38CFW3_TAXCH</name>
<feature type="compositionally biased region" description="Low complexity" evidence="8">
    <location>
        <begin position="83"/>
        <end position="93"/>
    </location>
</feature>
<organism evidence="10 11">
    <name type="scientific">Taxus chinensis</name>
    <name type="common">Chinese yew</name>
    <name type="synonym">Taxus wallichiana var. chinensis</name>
    <dbReference type="NCBI Taxonomy" id="29808"/>
    <lineage>
        <taxon>Eukaryota</taxon>
        <taxon>Viridiplantae</taxon>
        <taxon>Streptophyta</taxon>
        <taxon>Embryophyta</taxon>
        <taxon>Tracheophyta</taxon>
        <taxon>Spermatophyta</taxon>
        <taxon>Pinopsida</taxon>
        <taxon>Pinidae</taxon>
        <taxon>Conifers II</taxon>
        <taxon>Cupressales</taxon>
        <taxon>Taxaceae</taxon>
        <taxon>Taxus</taxon>
    </lineage>
</organism>
<evidence type="ECO:0000256" key="1">
    <source>
        <dbReference type="ARBA" id="ARBA00004123"/>
    </source>
</evidence>
<dbReference type="InterPro" id="IPR001876">
    <property type="entry name" value="Znf_RanBP2"/>
</dbReference>
<gene>
    <name evidence="10" type="ORF">KI387_012039</name>
</gene>
<feature type="compositionally biased region" description="Basic and acidic residues" evidence="8">
    <location>
        <begin position="171"/>
        <end position="194"/>
    </location>
</feature>
<feature type="compositionally biased region" description="Basic residues" evidence="8">
    <location>
        <begin position="202"/>
        <end position="211"/>
    </location>
</feature>
<dbReference type="SMART" id="SM00547">
    <property type="entry name" value="ZnF_RBZ"/>
    <property type="match status" value="1"/>
</dbReference>
<dbReference type="InterPro" id="IPR036443">
    <property type="entry name" value="Znf_RanBP2_sf"/>
</dbReference>
<keyword evidence="5" id="KW-0694">RNA-binding</keyword>
<keyword evidence="2" id="KW-0479">Metal-binding</keyword>
<feature type="region of interest" description="Disordered" evidence="8">
    <location>
        <begin position="171"/>
        <end position="255"/>
    </location>
</feature>
<dbReference type="GO" id="GO:0003723">
    <property type="term" value="F:RNA binding"/>
    <property type="evidence" value="ECO:0007669"/>
    <property type="project" value="UniProtKB-KW"/>
</dbReference>
<dbReference type="AlphaFoldDB" id="A0AA38CFW3"/>
<keyword evidence="3 7" id="KW-0863">Zinc-finger</keyword>
<evidence type="ECO:0000256" key="5">
    <source>
        <dbReference type="ARBA" id="ARBA00022884"/>
    </source>
</evidence>
<keyword evidence="11" id="KW-1185">Reference proteome</keyword>
<dbReference type="GO" id="GO:0006355">
    <property type="term" value="P:regulation of DNA-templated transcription"/>
    <property type="evidence" value="ECO:0007669"/>
    <property type="project" value="InterPro"/>
</dbReference>
<feature type="compositionally biased region" description="Basic and acidic residues" evidence="8">
    <location>
        <begin position="36"/>
        <end position="70"/>
    </location>
</feature>
<feature type="compositionally biased region" description="Basic and acidic residues" evidence="8">
    <location>
        <begin position="398"/>
        <end position="422"/>
    </location>
</feature>
<dbReference type="Gene3D" id="4.10.1060.10">
    <property type="entry name" value="Zinc finger, RanBP2-type"/>
    <property type="match status" value="1"/>
</dbReference>
<dbReference type="GO" id="GO:0008270">
    <property type="term" value="F:zinc ion binding"/>
    <property type="evidence" value="ECO:0007669"/>
    <property type="project" value="UniProtKB-KW"/>
</dbReference>
<dbReference type="EMBL" id="JAHRHJ020000009">
    <property type="protein sequence ID" value="KAH9300456.1"/>
    <property type="molecule type" value="Genomic_DNA"/>
</dbReference>
<dbReference type="InterPro" id="IPR034870">
    <property type="entry name" value="TET_fam"/>
</dbReference>
<feature type="compositionally biased region" description="Basic and acidic residues" evidence="8">
    <location>
        <begin position="431"/>
        <end position="475"/>
    </location>
</feature>
<proteinExistence type="predicted"/>
<evidence type="ECO:0000259" key="9">
    <source>
        <dbReference type="PROSITE" id="PS50199"/>
    </source>
</evidence>
<dbReference type="PROSITE" id="PS01358">
    <property type="entry name" value="ZF_RANBP2_1"/>
    <property type="match status" value="1"/>
</dbReference>
<keyword evidence="6" id="KW-0539">Nucleus</keyword>
<reference evidence="10 11" key="1">
    <citation type="journal article" date="2021" name="Nat. Plants">
        <title>The Taxus genome provides insights into paclitaxel biosynthesis.</title>
        <authorList>
            <person name="Xiong X."/>
            <person name="Gou J."/>
            <person name="Liao Q."/>
            <person name="Li Y."/>
            <person name="Zhou Q."/>
            <person name="Bi G."/>
            <person name="Li C."/>
            <person name="Du R."/>
            <person name="Wang X."/>
            <person name="Sun T."/>
            <person name="Guo L."/>
            <person name="Liang H."/>
            <person name="Lu P."/>
            <person name="Wu Y."/>
            <person name="Zhang Z."/>
            <person name="Ro D.K."/>
            <person name="Shang Y."/>
            <person name="Huang S."/>
            <person name="Yan J."/>
        </authorList>
    </citation>
    <scope>NUCLEOTIDE SEQUENCE [LARGE SCALE GENOMIC DNA]</scope>
    <source>
        <strain evidence="10">Ta-2019</strain>
    </source>
</reference>
<comment type="caution">
    <text evidence="10">The sequence shown here is derived from an EMBL/GenBank/DDBJ whole genome shotgun (WGS) entry which is preliminary data.</text>
</comment>
<feature type="region of interest" description="Disordered" evidence="8">
    <location>
        <begin position="1"/>
        <end position="109"/>
    </location>
</feature>
<evidence type="ECO:0000313" key="11">
    <source>
        <dbReference type="Proteomes" id="UP000824469"/>
    </source>
</evidence>
<feature type="region of interest" description="Disordered" evidence="8">
    <location>
        <begin position="322"/>
        <end position="475"/>
    </location>
</feature>
<dbReference type="PROSITE" id="PS50199">
    <property type="entry name" value="ZF_RANBP2_2"/>
    <property type="match status" value="1"/>
</dbReference>
<sequence length="475" mass="54044">MGSRDQVYGSVSSLVVRPSDSGGGGSAHGNNDYEPGEIRHDEPRHYDHHRSDRERDRDRDRERDRDRDRFLPTSGYSMKGYKVPVPTVSVSPVRQRKTEPYGHDYDRNGHDFDRGVRDFDRGGRDFDRGGHDFNRGGRNFDRGIRDFDRGVRDFDRGVHDFGRGGRDFGRGGRDFGRGGRDFGRGGREFDRDFDYNGPSRGRGFRGGRGRGRFRDRSPPPGMGRGRPPFGRGFSGPGYGGPEPLRGESAGRNNPNVAPREGDWICSEPTCGNLNFARRSHCNNCNKPRRDIVPFSLGVVSPTRGFQGPPPLPLMDGPPMGHGMGRGGNGFGAPPVRWGRGGPREFDQGPPPRPAERFGDMRPGRDIRDRPEFRDHDDYTDREKFGRAPPVDWGFPPGSRDRERDDRFNEKRGPQDTRIDRRPPSPPPRSRWGRDARERSRSPIRSAPKDYYREPYVDQRRDDKRGGRRDRLDDAY</sequence>
<evidence type="ECO:0000256" key="7">
    <source>
        <dbReference type="PROSITE-ProRule" id="PRU00322"/>
    </source>
</evidence>
<keyword evidence="4" id="KW-0862">Zinc</keyword>
<dbReference type="Pfam" id="PF00641">
    <property type="entry name" value="Zn_ribbon_RanBP"/>
    <property type="match status" value="1"/>
</dbReference>
<evidence type="ECO:0000256" key="8">
    <source>
        <dbReference type="SAM" id="MobiDB-lite"/>
    </source>
</evidence>
<feature type="compositionally biased region" description="Basic and acidic residues" evidence="8">
    <location>
        <begin position="353"/>
        <end position="385"/>
    </location>
</feature>
<evidence type="ECO:0000256" key="2">
    <source>
        <dbReference type="ARBA" id="ARBA00022723"/>
    </source>
</evidence>
<feature type="compositionally biased region" description="Basic and acidic residues" evidence="8">
    <location>
        <begin position="96"/>
        <end position="109"/>
    </location>
</feature>
<evidence type="ECO:0000256" key="6">
    <source>
        <dbReference type="ARBA" id="ARBA00023242"/>
    </source>
</evidence>
<dbReference type="FunFam" id="4.10.1060.10:FF:000017">
    <property type="entry name" value="FUS RNA-binding protein"/>
    <property type="match status" value="1"/>
</dbReference>
<dbReference type="SUPFAM" id="SSF90209">
    <property type="entry name" value="Ran binding protein zinc finger-like"/>
    <property type="match status" value="1"/>
</dbReference>
<dbReference type="Proteomes" id="UP000824469">
    <property type="component" value="Unassembled WGS sequence"/>
</dbReference>
<evidence type="ECO:0000313" key="10">
    <source>
        <dbReference type="EMBL" id="KAH9300456.1"/>
    </source>
</evidence>
<dbReference type="GO" id="GO:0005634">
    <property type="term" value="C:nucleus"/>
    <property type="evidence" value="ECO:0007669"/>
    <property type="project" value="UniProtKB-SubCell"/>
</dbReference>
<accession>A0AA38CFW3</accession>